<evidence type="ECO:0000313" key="4">
    <source>
        <dbReference type="Proteomes" id="UP000289411"/>
    </source>
</evidence>
<evidence type="ECO:0000313" key="3">
    <source>
        <dbReference type="EMBL" id="RYB03882.1"/>
    </source>
</evidence>
<keyword evidence="1" id="KW-0378">Hydrolase</keyword>
<dbReference type="SUPFAM" id="SSF56300">
    <property type="entry name" value="Metallo-dependent phosphatases"/>
    <property type="match status" value="1"/>
</dbReference>
<keyword evidence="3" id="KW-0540">Nuclease</keyword>
<dbReference type="AlphaFoldDB" id="A0A4Q2RD71"/>
<dbReference type="CDD" id="cd00840">
    <property type="entry name" value="MPP_Mre11_N"/>
    <property type="match status" value="1"/>
</dbReference>
<reference evidence="3 4" key="2">
    <citation type="submission" date="2019-02" db="EMBL/GenBank/DDBJ databases">
        <title>'Lichenibacterium ramalinii' gen. nov. sp. nov., 'Lichenibacterium minor' gen. nov. sp. nov.</title>
        <authorList>
            <person name="Pankratov T."/>
        </authorList>
    </citation>
    <scope>NUCLEOTIDE SEQUENCE [LARGE SCALE GENOMIC DNA]</scope>
    <source>
        <strain evidence="3 4">RmlP001</strain>
    </source>
</reference>
<reference evidence="3 4" key="1">
    <citation type="submission" date="2018-09" db="EMBL/GenBank/DDBJ databases">
        <authorList>
            <person name="Grouzdev D.S."/>
            <person name="Krutkina M.S."/>
        </authorList>
    </citation>
    <scope>NUCLEOTIDE SEQUENCE [LARGE SCALE GENOMIC DNA]</scope>
    <source>
        <strain evidence="3 4">RmlP001</strain>
    </source>
</reference>
<dbReference type="InterPro" id="IPR029052">
    <property type="entry name" value="Metallo-depent_PP-like"/>
</dbReference>
<sequence>MAYRFVHAADIHLDSPLKSLALRDPALAELIGTATRQAFVAVVDLCLDERVDALMLGGDLYDGEQTSMKTARFLAEQLRRLDEAGIRAFVIRGNHDALSKITRELVLPDSVKLFGGWAEAVAVDGVAGGLDIRVHGLSFAQPHAPDSFLPRYKAPVEGAVNIGLMHTSLESHGAHARYAPCSTAELQASGFSYWALGHIHSRHAPPPGSPRAATVVMPGIPQGRDINEAGPKSVTLVTVRDDRTLLVEARVTSVAQFERVPVDLGGVEDWRAVLDRITRALGAARDGAVSPHLVARLEIAGATPFAWQIRRDPDRVRAEAAFVAGGLPGTWIESVEVAVSSPDAAPAAGDAVAELAELVGTAVLGSEAFRIGMGPVLEELTRKLPRECRDAVLGTDAAAGEAALARLFAEGAEDVMARLRDPADAGPA</sequence>
<dbReference type="GO" id="GO:0004527">
    <property type="term" value="F:exonuclease activity"/>
    <property type="evidence" value="ECO:0007669"/>
    <property type="project" value="UniProtKB-KW"/>
</dbReference>
<name>A0A4Q2RD71_9HYPH</name>
<dbReference type="EMBL" id="QYBC01000012">
    <property type="protein sequence ID" value="RYB03882.1"/>
    <property type="molecule type" value="Genomic_DNA"/>
</dbReference>
<dbReference type="InterPro" id="IPR050535">
    <property type="entry name" value="DNA_Repair-Maintenance_Comp"/>
</dbReference>
<dbReference type="Proteomes" id="UP000289411">
    <property type="component" value="Unassembled WGS sequence"/>
</dbReference>
<proteinExistence type="predicted"/>
<dbReference type="PIRSF" id="PIRSF033091">
    <property type="entry name" value="Pesterase_YhaO"/>
    <property type="match status" value="1"/>
</dbReference>
<dbReference type="PANTHER" id="PTHR30337">
    <property type="entry name" value="COMPONENT OF ATP-DEPENDENT DSDNA EXONUCLEASE"/>
    <property type="match status" value="1"/>
</dbReference>
<evidence type="ECO:0000259" key="2">
    <source>
        <dbReference type="Pfam" id="PF00149"/>
    </source>
</evidence>
<organism evidence="3 4">
    <name type="scientific">Lichenibacterium ramalinae</name>
    <dbReference type="NCBI Taxonomy" id="2316527"/>
    <lineage>
        <taxon>Bacteria</taxon>
        <taxon>Pseudomonadati</taxon>
        <taxon>Pseudomonadota</taxon>
        <taxon>Alphaproteobacteria</taxon>
        <taxon>Hyphomicrobiales</taxon>
        <taxon>Lichenihabitantaceae</taxon>
        <taxon>Lichenibacterium</taxon>
    </lineage>
</organism>
<dbReference type="InterPro" id="IPR041796">
    <property type="entry name" value="Mre11_N"/>
</dbReference>
<dbReference type="InterPro" id="IPR004843">
    <property type="entry name" value="Calcineurin-like_PHP"/>
</dbReference>
<dbReference type="Gene3D" id="3.60.21.10">
    <property type="match status" value="1"/>
</dbReference>
<keyword evidence="3" id="KW-0269">Exonuclease</keyword>
<dbReference type="PANTHER" id="PTHR30337:SF7">
    <property type="entry name" value="PHOSPHOESTERASE"/>
    <property type="match status" value="1"/>
</dbReference>
<accession>A0A4Q2RD71</accession>
<gene>
    <name evidence="3" type="ORF">D3272_14880</name>
</gene>
<dbReference type="RefSeq" id="WP_129219999.1">
    <property type="nucleotide sequence ID" value="NZ_QYBC01000012.1"/>
</dbReference>
<dbReference type="OrthoDB" id="9773856at2"/>
<protein>
    <submittedName>
        <fullName evidence="3">DNA repair exonuclease</fullName>
    </submittedName>
</protein>
<keyword evidence="4" id="KW-1185">Reference proteome</keyword>
<dbReference type="Pfam" id="PF00149">
    <property type="entry name" value="Metallophos"/>
    <property type="match status" value="1"/>
</dbReference>
<comment type="caution">
    <text evidence="3">The sequence shown here is derived from an EMBL/GenBank/DDBJ whole genome shotgun (WGS) entry which is preliminary data.</text>
</comment>
<evidence type="ECO:0000256" key="1">
    <source>
        <dbReference type="ARBA" id="ARBA00022801"/>
    </source>
</evidence>
<feature type="domain" description="Calcineurin-like phosphoesterase" evidence="2">
    <location>
        <begin position="4"/>
        <end position="201"/>
    </location>
</feature>
<dbReference type="InterPro" id="IPR014576">
    <property type="entry name" value="Pesterase_YhaO"/>
</dbReference>